<feature type="region of interest" description="Disordered" evidence="7">
    <location>
        <begin position="271"/>
        <end position="291"/>
    </location>
</feature>
<evidence type="ECO:0000256" key="5">
    <source>
        <dbReference type="ARBA" id="ARBA00022691"/>
    </source>
</evidence>
<dbReference type="HAMAP" id="MF_01547">
    <property type="entry name" value="RNA_methyltr_E"/>
    <property type="match status" value="1"/>
</dbReference>
<sequence>MQASSPWMTSRMPSCRRRLAALACLNKKPSRLNSRTFSSQFATTTTTTAITRPQNLTEPTLYSSPLSSYTTKRRGSSSSNSRWKQRQGNDSFAREARVQGLKSRAAFKLLEMDAKYHLFRAKQGQMVVDLGFAPGSWSQVALERTKPDGRIVGIDIIPAQPPKGVSSIQGNFLSPGVQALVKQHLLESERKRKKVVAQRKMETEVEAREAKEAKENEDGEAGVQSVVDETGEGKEVAAEEAEEAEQEATDRLSYIDLEKMAALEISEAIVGPASDGATSETTTSSTENQEEAKNLRLVDVVLSDMSAPWPQTSGYSVNTLSNPYIRMMNTSGIAFRDHTGSMDLCRAALLFASDTLKTGGHFVCKFYQGAEDKTLELALKKMFNKVHREKPESSRSVSLPLLFIRERIAYMLRNRARPFLLPSRGKGLSRMTILSWIERSVQGQQVQKCPDFE</sequence>
<gene>
    <name evidence="9" type="ORF">B0T17DRAFT_582872</name>
</gene>
<keyword evidence="10" id="KW-1185">Reference proteome</keyword>
<dbReference type="EMBL" id="JAULSR010000007">
    <property type="protein sequence ID" value="KAK0615051.1"/>
    <property type="molecule type" value="Genomic_DNA"/>
</dbReference>
<evidence type="ECO:0000256" key="1">
    <source>
        <dbReference type="ARBA" id="ARBA00009258"/>
    </source>
</evidence>
<dbReference type="AlphaFoldDB" id="A0AA40BVA9"/>
<dbReference type="GO" id="GO:0005739">
    <property type="term" value="C:mitochondrion"/>
    <property type="evidence" value="ECO:0007669"/>
    <property type="project" value="TreeGrafter"/>
</dbReference>
<dbReference type="PANTHER" id="PTHR10920:SF18">
    <property type="entry name" value="RRNA METHYLTRANSFERASE 2, MITOCHONDRIAL"/>
    <property type="match status" value="1"/>
</dbReference>
<dbReference type="GO" id="GO:0008650">
    <property type="term" value="F:rRNA (uridine-2'-O-)-methyltransferase activity"/>
    <property type="evidence" value="ECO:0007669"/>
    <property type="project" value="TreeGrafter"/>
</dbReference>
<keyword evidence="3 9" id="KW-0489">Methyltransferase</keyword>
<dbReference type="SUPFAM" id="SSF53335">
    <property type="entry name" value="S-adenosyl-L-methionine-dependent methyltransferases"/>
    <property type="match status" value="1"/>
</dbReference>
<keyword evidence="5" id="KW-0949">S-adenosyl-L-methionine</keyword>
<feature type="compositionally biased region" description="Basic and acidic residues" evidence="7">
    <location>
        <begin position="206"/>
        <end position="216"/>
    </location>
</feature>
<comment type="similarity">
    <text evidence="1">Belongs to the class I-like SAM-binding methyltransferase superfamily. RNA methyltransferase RlmE family.</text>
</comment>
<comment type="caution">
    <text evidence="9">The sequence shown here is derived from an EMBL/GenBank/DDBJ whole genome shotgun (WGS) entry which is preliminary data.</text>
</comment>
<feature type="compositionally biased region" description="Polar residues" evidence="7">
    <location>
        <begin position="76"/>
        <end position="90"/>
    </location>
</feature>
<feature type="region of interest" description="Disordered" evidence="7">
    <location>
        <begin position="206"/>
        <end position="249"/>
    </location>
</feature>
<dbReference type="Proteomes" id="UP001174934">
    <property type="component" value="Unassembled WGS sequence"/>
</dbReference>
<dbReference type="Pfam" id="PF01728">
    <property type="entry name" value="FtsJ"/>
    <property type="match status" value="1"/>
</dbReference>
<dbReference type="InterPro" id="IPR029063">
    <property type="entry name" value="SAM-dependent_MTases_sf"/>
</dbReference>
<keyword evidence="2" id="KW-0698">rRNA processing</keyword>
<dbReference type="InterPro" id="IPR015507">
    <property type="entry name" value="rRNA-MeTfrase_E"/>
</dbReference>
<dbReference type="InterPro" id="IPR050082">
    <property type="entry name" value="RNA_methyltr_RlmE"/>
</dbReference>
<feature type="compositionally biased region" description="Low complexity" evidence="7">
    <location>
        <begin position="52"/>
        <end position="70"/>
    </location>
</feature>
<evidence type="ECO:0000256" key="4">
    <source>
        <dbReference type="ARBA" id="ARBA00022679"/>
    </source>
</evidence>
<evidence type="ECO:0000256" key="6">
    <source>
        <dbReference type="ARBA" id="ARBA00041184"/>
    </source>
</evidence>
<name>A0AA40BVA9_9PEZI</name>
<evidence type="ECO:0000259" key="8">
    <source>
        <dbReference type="Pfam" id="PF01728"/>
    </source>
</evidence>
<feature type="region of interest" description="Disordered" evidence="7">
    <location>
        <begin position="52"/>
        <end position="95"/>
    </location>
</feature>
<accession>A0AA40BVA9</accession>
<feature type="compositionally biased region" description="Acidic residues" evidence="7">
    <location>
        <begin position="238"/>
        <end position="247"/>
    </location>
</feature>
<evidence type="ECO:0000256" key="3">
    <source>
        <dbReference type="ARBA" id="ARBA00022603"/>
    </source>
</evidence>
<reference evidence="9" key="1">
    <citation type="submission" date="2023-06" db="EMBL/GenBank/DDBJ databases">
        <title>Genome-scale phylogeny and comparative genomics of the fungal order Sordariales.</title>
        <authorList>
            <consortium name="Lawrence Berkeley National Laboratory"/>
            <person name="Hensen N."/>
            <person name="Bonometti L."/>
            <person name="Westerberg I."/>
            <person name="Brannstrom I.O."/>
            <person name="Guillou S."/>
            <person name="Cros-Aarteil S."/>
            <person name="Calhoun S."/>
            <person name="Haridas S."/>
            <person name="Kuo A."/>
            <person name="Mondo S."/>
            <person name="Pangilinan J."/>
            <person name="Riley R."/>
            <person name="LaButti K."/>
            <person name="Andreopoulos B."/>
            <person name="Lipzen A."/>
            <person name="Chen C."/>
            <person name="Yanf M."/>
            <person name="Daum C."/>
            <person name="Ng V."/>
            <person name="Clum A."/>
            <person name="Steindorff A."/>
            <person name="Ohm R."/>
            <person name="Martin F."/>
            <person name="Silar P."/>
            <person name="Natvig D."/>
            <person name="Lalanne C."/>
            <person name="Gautier V."/>
            <person name="Ament-velasquez S.L."/>
            <person name="Kruys A."/>
            <person name="Hutchinson M.I."/>
            <person name="Powell A.J."/>
            <person name="Barry K."/>
            <person name="Miller A.N."/>
            <person name="Grigoriev I.V."/>
            <person name="Debuchy R."/>
            <person name="Gladieux P."/>
            <person name="Thoren M.H."/>
            <person name="Johannesson H."/>
        </authorList>
    </citation>
    <scope>NUCLEOTIDE SEQUENCE</scope>
    <source>
        <strain evidence="9">SMH3391-2</strain>
    </source>
</reference>
<dbReference type="PANTHER" id="PTHR10920">
    <property type="entry name" value="RIBOSOMAL RNA METHYLTRANSFERASE"/>
    <property type="match status" value="1"/>
</dbReference>
<feature type="domain" description="Ribosomal RNA methyltransferase FtsJ" evidence="8">
    <location>
        <begin position="102"/>
        <end position="398"/>
    </location>
</feature>
<dbReference type="InterPro" id="IPR002877">
    <property type="entry name" value="RNA_MeTrfase_FtsJ_dom"/>
</dbReference>
<organism evidence="9 10">
    <name type="scientific">Bombardia bombarda</name>
    <dbReference type="NCBI Taxonomy" id="252184"/>
    <lineage>
        <taxon>Eukaryota</taxon>
        <taxon>Fungi</taxon>
        <taxon>Dikarya</taxon>
        <taxon>Ascomycota</taxon>
        <taxon>Pezizomycotina</taxon>
        <taxon>Sordariomycetes</taxon>
        <taxon>Sordariomycetidae</taxon>
        <taxon>Sordariales</taxon>
        <taxon>Lasiosphaeriaceae</taxon>
        <taxon>Bombardia</taxon>
    </lineage>
</organism>
<keyword evidence="4" id="KW-0808">Transferase</keyword>
<evidence type="ECO:0000313" key="9">
    <source>
        <dbReference type="EMBL" id="KAK0615051.1"/>
    </source>
</evidence>
<evidence type="ECO:0000256" key="7">
    <source>
        <dbReference type="SAM" id="MobiDB-lite"/>
    </source>
</evidence>
<feature type="compositionally biased region" description="Low complexity" evidence="7">
    <location>
        <begin position="278"/>
        <end position="287"/>
    </location>
</feature>
<evidence type="ECO:0000256" key="2">
    <source>
        <dbReference type="ARBA" id="ARBA00022552"/>
    </source>
</evidence>
<protein>
    <recommendedName>
        <fullName evidence="6">rRNA methyltransferase 2, mitochondrial</fullName>
    </recommendedName>
</protein>
<proteinExistence type="inferred from homology"/>
<evidence type="ECO:0000313" key="10">
    <source>
        <dbReference type="Proteomes" id="UP001174934"/>
    </source>
</evidence>
<dbReference type="Gene3D" id="3.40.50.150">
    <property type="entry name" value="Vaccinia Virus protein VP39"/>
    <property type="match status" value="2"/>
</dbReference>